<organism evidence="7 8">
    <name type="scientific">Sphingopyxis flava</name>
    <dbReference type="NCBI Taxonomy" id="1507287"/>
    <lineage>
        <taxon>Bacteria</taxon>
        <taxon>Pseudomonadati</taxon>
        <taxon>Pseudomonadota</taxon>
        <taxon>Alphaproteobacteria</taxon>
        <taxon>Sphingomonadales</taxon>
        <taxon>Sphingomonadaceae</taxon>
        <taxon>Sphingopyxis</taxon>
    </lineage>
</organism>
<dbReference type="Gene3D" id="1.10.150.130">
    <property type="match status" value="1"/>
</dbReference>
<evidence type="ECO:0000313" key="7">
    <source>
        <dbReference type="EMBL" id="SKB82814.1"/>
    </source>
</evidence>
<dbReference type="GO" id="GO:0015074">
    <property type="term" value="P:DNA integration"/>
    <property type="evidence" value="ECO:0007669"/>
    <property type="project" value="UniProtKB-KW"/>
</dbReference>
<keyword evidence="2 4" id="KW-0238">DNA-binding</keyword>
<evidence type="ECO:0000256" key="1">
    <source>
        <dbReference type="ARBA" id="ARBA00022908"/>
    </source>
</evidence>
<dbReference type="InterPro" id="IPR011010">
    <property type="entry name" value="DNA_brk_join_enz"/>
</dbReference>
<dbReference type="SUPFAM" id="SSF56349">
    <property type="entry name" value="DNA breaking-rejoining enzymes"/>
    <property type="match status" value="1"/>
</dbReference>
<dbReference type="PANTHER" id="PTHR34605:SF4">
    <property type="entry name" value="DNA ADENINE METHYLTRANSFERASE"/>
    <property type="match status" value="1"/>
</dbReference>
<reference evidence="8" key="1">
    <citation type="submission" date="2017-02" db="EMBL/GenBank/DDBJ databases">
        <authorList>
            <person name="Varghese N."/>
            <person name="Submissions S."/>
        </authorList>
    </citation>
    <scope>NUCLEOTIDE SEQUENCE [LARGE SCALE GENOMIC DNA]</scope>
    <source>
        <strain evidence="8">R11H</strain>
    </source>
</reference>
<dbReference type="GO" id="GO:0006310">
    <property type="term" value="P:DNA recombination"/>
    <property type="evidence" value="ECO:0007669"/>
    <property type="project" value="UniProtKB-KW"/>
</dbReference>
<feature type="domain" description="Tyr recombinase" evidence="5">
    <location>
        <begin position="167"/>
        <end position="393"/>
    </location>
</feature>
<proteinExistence type="predicted"/>
<dbReference type="InterPro" id="IPR044068">
    <property type="entry name" value="CB"/>
</dbReference>
<evidence type="ECO:0000259" key="6">
    <source>
        <dbReference type="PROSITE" id="PS51900"/>
    </source>
</evidence>
<accession>A0A1T5EFV1</accession>
<dbReference type="SUPFAM" id="SSF47823">
    <property type="entry name" value="lambda integrase-like, N-terminal domain"/>
    <property type="match status" value="1"/>
</dbReference>
<keyword evidence="3" id="KW-0233">DNA recombination</keyword>
<dbReference type="RefSeq" id="WP_079639518.1">
    <property type="nucleotide sequence ID" value="NZ_FUYP01000021.1"/>
</dbReference>
<dbReference type="PANTHER" id="PTHR34605">
    <property type="entry name" value="PHAGE_INTEGRASE DOMAIN-CONTAINING PROTEIN"/>
    <property type="match status" value="1"/>
</dbReference>
<sequence>MAEKPASRSDAEIVVVRTNDAALPTRSPNADPETVDMRLLRTIASIVPADLPPISQLGLETTLAAMADATKAAIAADLDCWSGWRGEEGRSPLPADPEDLVRYVNALDGRGKKPATLARRIASLGTVHRMMGLAGEAAPTDAPMVRAALKAVRRRRGALQRQAAPLRLGKALDSHVTKGFTLAALLDACGGDLQGLRDAALLSLGYDAGLRVSELTVVEAVHIDPQQDGSATLFIPFSKTDQEGEGAWAWLSAETMRRVGAWLEASGIEEGPLFRRVGVDRRRVRASDSETALARTTYSIGTAPLTRQGVNGIYRRVALAAFELGLVSLPASELTAAVQALSTHSLRVGLTQDLFAAGEDGAGIAQALRWSSPATALRYGRKLAVRSNVAARVLSRVRR</sequence>
<keyword evidence="8" id="KW-1185">Reference proteome</keyword>
<evidence type="ECO:0000256" key="4">
    <source>
        <dbReference type="PROSITE-ProRule" id="PRU01248"/>
    </source>
</evidence>
<gene>
    <name evidence="7" type="ORF">SAMN06295937_102154</name>
</gene>
<evidence type="ECO:0000259" key="5">
    <source>
        <dbReference type="PROSITE" id="PS51898"/>
    </source>
</evidence>
<name>A0A1T5EFV1_9SPHN</name>
<evidence type="ECO:0000313" key="8">
    <source>
        <dbReference type="Proteomes" id="UP000190044"/>
    </source>
</evidence>
<dbReference type="PROSITE" id="PS51898">
    <property type="entry name" value="TYR_RECOMBINASE"/>
    <property type="match status" value="1"/>
</dbReference>
<dbReference type="Pfam" id="PF00589">
    <property type="entry name" value="Phage_integrase"/>
    <property type="match status" value="1"/>
</dbReference>
<feature type="domain" description="Core-binding (CB)" evidence="6">
    <location>
        <begin position="57"/>
        <end position="132"/>
    </location>
</feature>
<dbReference type="GO" id="GO:0003677">
    <property type="term" value="F:DNA binding"/>
    <property type="evidence" value="ECO:0007669"/>
    <property type="project" value="UniProtKB-UniRule"/>
</dbReference>
<protein>
    <submittedName>
        <fullName evidence="7">Phage integrase, N-terminal SAM-like domain</fullName>
    </submittedName>
</protein>
<evidence type="ECO:0000256" key="2">
    <source>
        <dbReference type="ARBA" id="ARBA00023125"/>
    </source>
</evidence>
<dbReference type="InterPro" id="IPR010998">
    <property type="entry name" value="Integrase_recombinase_N"/>
</dbReference>
<dbReference type="AlphaFoldDB" id="A0A1T5EFV1"/>
<evidence type="ECO:0000256" key="3">
    <source>
        <dbReference type="ARBA" id="ARBA00023172"/>
    </source>
</evidence>
<dbReference type="InterPro" id="IPR013762">
    <property type="entry name" value="Integrase-like_cat_sf"/>
</dbReference>
<dbReference type="EMBL" id="FUYP01000021">
    <property type="protein sequence ID" value="SKB82814.1"/>
    <property type="molecule type" value="Genomic_DNA"/>
</dbReference>
<dbReference type="OrthoDB" id="7718754at2"/>
<dbReference type="PROSITE" id="PS51900">
    <property type="entry name" value="CB"/>
    <property type="match status" value="1"/>
</dbReference>
<keyword evidence="1" id="KW-0229">DNA integration</keyword>
<dbReference type="Proteomes" id="UP000190044">
    <property type="component" value="Unassembled WGS sequence"/>
</dbReference>
<dbReference type="InterPro" id="IPR052925">
    <property type="entry name" value="Phage_Integrase-like_Recomb"/>
</dbReference>
<dbReference type="InterPro" id="IPR002104">
    <property type="entry name" value="Integrase_catalytic"/>
</dbReference>
<dbReference type="Gene3D" id="1.10.443.10">
    <property type="entry name" value="Intergrase catalytic core"/>
    <property type="match status" value="1"/>
</dbReference>